<dbReference type="GO" id="GO:0005886">
    <property type="term" value="C:plasma membrane"/>
    <property type="evidence" value="ECO:0007669"/>
    <property type="project" value="UniProtKB-SubCell"/>
</dbReference>
<comment type="activity regulation">
    <text evidence="8">Na(+) is not transported, but it plays an essential structural role and its presence is essential for fluoride channel function.</text>
</comment>
<proteinExistence type="inferred from homology"/>
<evidence type="ECO:0000256" key="6">
    <source>
        <dbReference type="ARBA" id="ARBA00035120"/>
    </source>
</evidence>
<dbReference type="Proteomes" id="UP000006622">
    <property type="component" value="Chromosome"/>
</dbReference>
<dbReference type="EMBL" id="CP002101">
    <property type="protein sequence ID" value="AEH61667.1"/>
    <property type="molecule type" value="Genomic_DNA"/>
</dbReference>
<evidence type="ECO:0000256" key="5">
    <source>
        <dbReference type="ARBA" id="ARBA00023136"/>
    </source>
</evidence>
<comment type="function">
    <text evidence="8">Fluoride-specific ion channel. Important for reducing fluoride concentration in the cell, thus reducing its toxicity.</text>
</comment>
<comment type="catalytic activity">
    <reaction evidence="7">
        <text>fluoride(in) = fluoride(out)</text>
        <dbReference type="Rhea" id="RHEA:76159"/>
        <dbReference type="ChEBI" id="CHEBI:17051"/>
    </reaction>
    <physiologicalReaction direction="left-to-right" evidence="7">
        <dbReference type="Rhea" id="RHEA:76160"/>
    </physiologicalReaction>
</comment>
<keyword evidence="2 8" id="KW-1003">Cell membrane</keyword>
<dbReference type="RefSeq" id="WP_013899103.1">
    <property type="nucleotide sequence ID" value="NC_015676.1"/>
</dbReference>
<dbReference type="GO" id="GO:0140114">
    <property type="term" value="P:cellular detoxification of fluoride"/>
    <property type="evidence" value="ECO:0007669"/>
    <property type="project" value="UniProtKB-UniRule"/>
</dbReference>
<dbReference type="Pfam" id="PF02537">
    <property type="entry name" value="CRCB"/>
    <property type="match status" value="1"/>
</dbReference>
<dbReference type="AlphaFoldDB" id="F7XQR6"/>
<organism evidence="9 10">
    <name type="scientific">Methanosalsum zhilinae (strain DSM 4017 / NBRC 107636 / OCM 62 / WeN5)</name>
    <name type="common">Methanohalophilus zhilinae</name>
    <dbReference type="NCBI Taxonomy" id="679901"/>
    <lineage>
        <taxon>Archaea</taxon>
        <taxon>Methanobacteriati</taxon>
        <taxon>Methanobacteriota</taxon>
        <taxon>Stenosarchaea group</taxon>
        <taxon>Methanomicrobia</taxon>
        <taxon>Methanosarcinales</taxon>
        <taxon>Methanosarcinaceae</taxon>
        <taxon>Methanosalsum</taxon>
    </lineage>
</organism>
<accession>F7XQR6</accession>
<gene>
    <name evidence="8" type="primary">fluC</name>
    <name evidence="8" type="synonym">crcB</name>
    <name evidence="9" type="ordered locus">Mzhil_1832</name>
</gene>
<protein>
    <recommendedName>
        <fullName evidence="8">Fluoride-specific ion channel FluC</fullName>
    </recommendedName>
</protein>
<evidence type="ECO:0000256" key="1">
    <source>
        <dbReference type="ARBA" id="ARBA00004651"/>
    </source>
</evidence>
<name>F7XQR6_METZD</name>
<evidence type="ECO:0000256" key="4">
    <source>
        <dbReference type="ARBA" id="ARBA00022989"/>
    </source>
</evidence>
<evidence type="ECO:0000256" key="3">
    <source>
        <dbReference type="ARBA" id="ARBA00022692"/>
    </source>
</evidence>
<dbReference type="InterPro" id="IPR003691">
    <property type="entry name" value="FluC"/>
</dbReference>
<evidence type="ECO:0000256" key="2">
    <source>
        <dbReference type="ARBA" id="ARBA00022475"/>
    </source>
</evidence>
<keyword evidence="10" id="KW-1185">Reference proteome</keyword>
<feature type="transmembrane region" description="Helical" evidence="8">
    <location>
        <begin position="32"/>
        <end position="53"/>
    </location>
</feature>
<dbReference type="PANTHER" id="PTHR28259:SF1">
    <property type="entry name" value="FLUORIDE EXPORT PROTEIN 1-RELATED"/>
    <property type="match status" value="1"/>
</dbReference>
<keyword evidence="4 8" id="KW-1133">Transmembrane helix</keyword>
<comment type="subcellular location">
    <subcellularLocation>
        <location evidence="1 8">Cell membrane</location>
        <topology evidence="1 8">Multi-pass membrane protein</topology>
    </subcellularLocation>
</comment>
<feature type="transmembrane region" description="Helical" evidence="8">
    <location>
        <begin position="7"/>
        <end position="26"/>
    </location>
</feature>
<dbReference type="PANTHER" id="PTHR28259">
    <property type="entry name" value="FLUORIDE EXPORT PROTEIN 1-RELATED"/>
    <property type="match status" value="1"/>
</dbReference>
<evidence type="ECO:0000313" key="9">
    <source>
        <dbReference type="EMBL" id="AEH61667.1"/>
    </source>
</evidence>
<feature type="binding site" evidence="8">
    <location>
        <position position="69"/>
    </location>
    <ligand>
        <name>Na(+)</name>
        <dbReference type="ChEBI" id="CHEBI:29101"/>
        <note>structural</note>
    </ligand>
</feature>
<evidence type="ECO:0000256" key="8">
    <source>
        <dbReference type="HAMAP-Rule" id="MF_00454"/>
    </source>
</evidence>
<keyword evidence="8" id="KW-0479">Metal-binding</keyword>
<feature type="binding site" evidence="8">
    <location>
        <position position="72"/>
    </location>
    <ligand>
        <name>Na(+)</name>
        <dbReference type="ChEBI" id="CHEBI:29101"/>
        <note>structural</note>
    </ligand>
</feature>
<dbReference type="STRING" id="679901.Mzhil_1832"/>
<evidence type="ECO:0000256" key="7">
    <source>
        <dbReference type="ARBA" id="ARBA00035585"/>
    </source>
</evidence>
<reference evidence="9 10" key="1">
    <citation type="submission" date="2010-07" db="EMBL/GenBank/DDBJ databases">
        <title>The complete genome of Methanosalsum zhilinae DSM 4017.</title>
        <authorList>
            <consortium name="US DOE Joint Genome Institute (JGI-PGF)"/>
            <person name="Lucas S."/>
            <person name="Copeland A."/>
            <person name="Lapidus A."/>
            <person name="Glavina del Rio T."/>
            <person name="Dalin E."/>
            <person name="Tice H."/>
            <person name="Bruce D."/>
            <person name="Goodwin L."/>
            <person name="Pitluck S."/>
            <person name="Kyrpides N."/>
            <person name="Mavromatis K."/>
            <person name="Ovchinnikova G."/>
            <person name="Daligault H."/>
            <person name="Detter J.C."/>
            <person name="Han C."/>
            <person name="Tapia R."/>
            <person name="Larimer F."/>
            <person name="Land M."/>
            <person name="Hauser L."/>
            <person name="Markowitz V."/>
            <person name="Cheng J.-F."/>
            <person name="Hugenholtz P."/>
            <person name="Woyke T."/>
            <person name="Wu D."/>
            <person name="Spring S."/>
            <person name="Schueler E."/>
            <person name="Brambilla E."/>
            <person name="Klenk H.-P."/>
            <person name="Eisen J.A."/>
        </authorList>
    </citation>
    <scope>NUCLEOTIDE SEQUENCE [LARGE SCALE GENOMIC DNA]</scope>
    <source>
        <strain evidence="10">DSM 4017 / NBRC 107636 / OCM 62 / WeN5</strain>
    </source>
</reference>
<evidence type="ECO:0000313" key="10">
    <source>
        <dbReference type="Proteomes" id="UP000006622"/>
    </source>
</evidence>
<feature type="transmembrane region" description="Helical" evidence="8">
    <location>
        <begin position="60"/>
        <end position="79"/>
    </location>
</feature>
<dbReference type="GO" id="GO:0046872">
    <property type="term" value="F:metal ion binding"/>
    <property type="evidence" value="ECO:0007669"/>
    <property type="project" value="UniProtKB-KW"/>
</dbReference>
<keyword evidence="8" id="KW-0813">Transport</keyword>
<keyword evidence="8" id="KW-0407">Ion channel</keyword>
<keyword evidence="8" id="KW-0915">Sodium</keyword>
<feature type="transmembrane region" description="Helical" evidence="8">
    <location>
        <begin position="91"/>
        <end position="115"/>
    </location>
</feature>
<comment type="similarity">
    <text evidence="6 8">Belongs to the fluoride channel Fluc/FEX (TC 1.A.43) family.</text>
</comment>
<dbReference type="HOGENOM" id="CLU_114342_3_2_2"/>
<keyword evidence="5 8" id="KW-0472">Membrane</keyword>
<dbReference type="KEGG" id="mzh:Mzhil_1832"/>
<keyword evidence="8" id="KW-0406">Ion transport</keyword>
<sequence length="119" mass="12988">MIVNIMMVAGGGFIGAVLRYSLTGFFSGKEIIPAGTLTVNFIGSTLLSILTFSSEGRIELYLFNIGILGSFTTYSTFSYETFRLLENEQIYHFWLNIIGNMALCITGVGAGHLIATMIL</sequence>
<keyword evidence="3 8" id="KW-0812">Transmembrane</keyword>
<dbReference type="GO" id="GO:0062054">
    <property type="term" value="F:fluoride channel activity"/>
    <property type="evidence" value="ECO:0007669"/>
    <property type="project" value="UniProtKB-UniRule"/>
</dbReference>
<dbReference type="GeneID" id="10823475"/>
<dbReference type="HAMAP" id="MF_00454">
    <property type="entry name" value="FluC"/>
    <property type="match status" value="1"/>
</dbReference>